<reference evidence="2" key="1">
    <citation type="submission" date="2020-12" db="EMBL/GenBank/DDBJ databases">
        <title>Metabolic potential, ecology and presence of endohyphal bacteria is reflected in genomic diversity of Mucoromycotina.</title>
        <authorList>
            <person name="Muszewska A."/>
            <person name="Okrasinska A."/>
            <person name="Steczkiewicz K."/>
            <person name="Drgas O."/>
            <person name="Orlowska M."/>
            <person name="Perlinska-Lenart U."/>
            <person name="Aleksandrzak-Piekarczyk T."/>
            <person name="Szatraj K."/>
            <person name="Zielenkiewicz U."/>
            <person name="Pilsyk S."/>
            <person name="Malc E."/>
            <person name="Mieczkowski P."/>
            <person name="Kruszewska J.S."/>
            <person name="Biernat P."/>
            <person name="Pawlowska J."/>
        </authorList>
    </citation>
    <scope>NUCLEOTIDE SEQUENCE</scope>
    <source>
        <strain evidence="2">WA0000067209</strain>
    </source>
</reference>
<dbReference type="OrthoDB" id="2344405at2759"/>
<proteinExistence type="predicted"/>
<organism evidence="2 3">
    <name type="scientific">Mortierella isabellina</name>
    <name type="common">Filamentous fungus</name>
    <name type="synonym">Umbelopsis isabellina</name>
    <dbReference type="NCBI Taxonomy" id="91625"/>
    <lineage>
        <taxon>Eukaryota</taxon>
        <taxon>Fungi</taxon>
        <taxon>Fungi incertae sedis</taxon>
        <taxon>Mucoromycota</taxon>
        <taxon>Mucoromycotina</taxon>
        <taxon>Umbelopsidomycetes</taxon>
        <taxon>Umbelopsidales</taxon>
        <taxon>Umbelopsidaceae</taxon>
        <taxon>Umbelopsis</taxon>
    </lineage>
</organism>
<feature type="region of interest" description="Disordered" evidence="1">
    <location>
        <begin position="45"/>
        <end position="68"/>
    </location>
</feature>
<dbReference type="Proteomes" id="UP000654370">
    <property type="component" value="Unassembled WGS sequence"/>
</dbReference>
<comment type="caution">
    <text evidence="2">The sequence shown here is derived from an EMBL/GenBank/DDBJ whole genome shotgun (WGS) entry which is preliminary data.</text>
</comment>
<evidence type="ECO:0000313" key="2">
    <source>
        <dbReference type="EMBL" id="KAG2173640.1"/>
    </source>
</evidence>
<name>A0A8H7PGX5_MORIS</name>
<gene>
    <name evidence="2" type="ORF">INT43_005058</name>
</gene>
<protein>
    <submittedName>
        <fullName evidence="2">Uncharacterized protein</fullName>
    </submittedName>
</protein>
<dbReference type="EMBL" id="JAEPQZ010000014">
    <property type="protein sequence ID" value="KAG2173640.1"/>
    <property type="molecule type" value="Genomic_DNA"/>
</dbReference>
<sequence length="338" mass="38724">MYDQEYWLACFDSLNSTIFNSSAAALPPFAHQRMAINENDKKLNLGQERGENTGDPGVPKGQQDISPNNRNDEYFAFQNFYEFRQARSDHVMGRLRVHFRFDGLSMRRLQSGHYIMHQSTPAGPIFDLAENKSKTYGTEDWIRKRRAVMAQFGSEVAMPKFRSKFIPYSYSSGARYCSPYRVLDVLLRCAHLPNWAQTIFILNCISYMKEHGQIEPGKPYPGLFAPYAPSTDVTFRILNNDTLISGQEPFPLALMIFEHLCFDVTEEQDLDMLHVMDGMSLGFGNDRKQSLRDQIKLARFPILWVELGDGMGQHLAGLANHWLEEQPKGDDGVKMDKD</sequence>
<evidence type="ECO:0000313" key="3">
    <source>
        <dbReference type="Proteomes" id="UP000654370"/>
    </source>
</evidence>
<evidence type="ECO:0000256" key="1">
    <source>
        <dbReference type="SAM" id="MobiDB-lite"/>
    </source>
</evidence>
<keyword evidence="3" id="KW-1185">Reference proteome</keyword>
<accession>A0A8H7PGX5</accession>
<dbReference type="AlphaFoldDB" id="A0A8H7PGX5"/>